<dbReference type="AlphaFoldDB" id="A0AAD7UCQ1"/>
<comment type="caution">
    <text evidence="2">The sequence shown here is derived from an EMBL/GenBank/DDBJ whole genome shotgun (WGS) entry which is preliminary data.</text>
</comment>
<name>A0AAD7UCQ1_9STRA</name>
<dbReference type="Proteomes" id="UP001230188">
    <property type="component" value="Unassembled WGS sequence"/>
</dbReference>
<dbReference type="GO" id="GO:0019441">
    <property type="term" value="P:L-tryptophan catabolic process to kynurenine"/>
    <property type="evidence" value="ECO:0007669"/>
    <property type="project" value="InterPro"/>
</dbReference>
<dbReference type="Pfam" id="PF04199">
    <property type="entry name" value="Cyclase"/>
    <property type="match status" value="1"/>
</dbReference>
<organism evidence="2 3">
    <name type="scientific">Chrysophaeum taylorii</name>
    <dbReference type="NCBI Taxonomy" id="2483200"/>
    <lineage>
        <taxon>Eukaryota</taxon>
        <taxon>Sar</taxon>
        <taxon>Stramenopiles</taxon>
        <taxon>Ochrophyta</taxon>
        <taxon>Pelagophyceae</taxon>
        <taxon>Pelagomonadales</taxon>
        <taxon>Pelagomonadaceae</taxon>
        <taxon>Chrysophaeum</taxon>
    </lineage>
</organism>
<dbReference type="InterPro" id="IPR037175">
    <property type="entry name" value="KFase_sf"/>
</dbReference>
<proteinExistence type="inferred from homology"/>
<dbReference type="PANTHER" id="PTHR34861">
    <property type="match status" value="1"/>
</dbReference>
<reference evidence="2" key="1">
    <citation type="submission" date="2023-01" db="EMBL/GenBank/DDBJ databases">
        <title>Metagenome sequencing of chrysophaentin producing Chrysophaeum taylorii.</title>
        <authorList>
            <person name="Davison J."/>
            <person name="Bewley C."/>
        </authorList>
    </citation>
    <scope>NUCLEOTIDE SEQUENCE</scope>
    <source>
        <strain evidence="2">NIES-1699</strain>
    </source>
</reference>
<accession>A0AAD7UCQ1</accession>
<gene>
    <name evidence="2" type="ORF">CTAYLR_007213</name>
</gene>
<protein>
    <recommendedName>
        <fullName evidence="4">Cyclase</fullName>
    </recommendedName>
</protein>
<comment type="similarity">
    <text evidence="1">Belongs to the Cyclase 1 superfamily.</text>
</comment>
<dbReference type="Gene3D" id="3.50.30.50">
    <property type="entry name" value="Putative cyclase"/>
    <property type="match status" value="1"/>
</dbReference>
<sequence>MREEIEAALGRLKARCWVHGEEDELGTLNYISVETRIRAAKEIRDGDSVSLSRPLIVDDEPAAFGHKPARQMVMTAHDKADEGAVPWSIENWNFTYHGFVVSHIDSWCHCAWRGETYNGHLATELVSVDKGAIKGSIPSDAGIFVRGVLLDAAPENGWLEPGSAVTKRDLAQLEKNKLDRPIARGDVVLVRTGHTRAMREAVGGFATSRGMPACHWDVCEWLSEKRVAALGADSANDCQPALDRTFQNPVHVLSLVGMGMPLLDNLDLEALATACRKKNRYTFALAICPLALQGNTGSPVNAMALF</sequence>
<dbReference type="EMBL" id="JAQMWT010000439">
    <property type="protein sequence ID" value="KAJ8601298.1"/>
    <property type="molecule type" value="Genomic_DNA"/>
</dbReference>
<dbReference type="InterPro" id="IPR007325">
    <property type="entry name" value="KFase/CYL"/>
</dbReference>
<evidence type="ECO:0000256" key="1">
    <source>
        <dbReference type="ARBA" id="ARBA00007865"/>
    </source>
</evidence>
<dbReference type="SUPFAM" id="SSF102198">
    <property type="entry name" value="Putative cyclase"/>
    <property type="match status" value="1"/>
</dbReference>
<dbReference type="GO" id="GO:0004061">
    <property type="term" value="F:arylformamidase activity"/>
    <property type="evidence" value="ECO:0007669"/>
    <property type="project" value="InterPro"/>
</dbReference>
<evidence type="ECO:0000313" key="2">
    <source>
        <dbReference type="EMBL" id="KAJ8601298.1"/>
    </source>
</evidence>
<dbReference type="PANTHER" id="PTHR34861:SF11">
    <property type="entry name" value="CYCLASE"/>
    <property type="match status" value="1"/>
</dbReference>
<evidence type="ECO:0000313" key="3">
    <source>
        <dbReference type="Proteomes" id="UP001230188"/>
    </source>
</evidence>
<keyword evidence="3" id="KW-1185">Reference proteome</keyword>
<evidence type="ECO:0008006" key="4">
    <source>
        <dbReference type="Google" id="ProtNLM"/>
    </source>
</evidence>